<evidence type="ECO:0000256" key="3">
    <source>
        <dbReference type="ARBA" id="ARBA00022723"/>
    </source>
</evidence>
<dbReference type="Gene3D" id="3.40.50.11540">
    <property type="entry name" value="NADH-ubiquinone oxidoreductase 51kDa subunit"/>
    <property type="match status" value="1"/>
</dbReference>
<dbReference type="PANTHER" id="PTHR43034">
    <property type="entry name" value="ION-TRANSLOCATING OXIDOREDUCTASE COMPLEX SUBUNIT C"/>
    <property type="match status" value="1"/>
</dbReference>
<keyword evidence="7 8" id="KW-0411">Iron-sulfur</keyword>
<keyword evidence="8" id="KW-1278">Translocase</keyword>
<feature type="domain" description="4Fe-4S ferredoxin-type" evidence="9">
    <location>
        <begin position="399"/>
        <end position="430"/>
    </location>
</feature>
<evidence type="ECO:0000256" key="5">
    <source>
        <dbReference type="ARBA" id="ARBA00022982"/>
    </source>
</evidence>
<keyword evidence="3 8" id="KW-0479">Metal-binding</keyword>
<comment type="cofactor">
    <cofactor evidence="8">
        <name>[4Fe-4S] cluster</name>
        <dbReference type="ChEBI" id="CHEBI:49883"/>
    </cofactor>
    <text evidence="8">Binds 2 [4Fe-4S] clusters per subunit.</text>
</comment>
<gene>
    <name evidence="8" type="primary">rnfC</name>
    <name evidence="10" type="ORF">CVV64_02045</name>
</gene>
<dbReference type="Gene3D" id="3.30.70.20">
    <property type="match status" value="1"/>
</dbReference>
<comment type="function">
    <text evidence="8">Part of a membrane-bound complex that couples electron transfer with translocation of ions across the membrane.</text>
</comment>
<feature type="binding site" evidence="8">
    <location>
        <position position="411"/>
    </location>
    <ligand>
        <name>[4Fe-4S] cluster</name>
        <dbReference type="ChEBI" id="CHEBI:49883"/>
        <label>2</label>
    </ligand>
</feature>
<keyword evidence="5 8" id="KW-0249">Electron transport</keyword>
<evidence type="ECO:0000313" key="10">
    <source>
        <dbReference type="EMBL" id="PKK92216.1"/>
    </source>
</evidence>
<keyword evidence="6 8" id="KW-0408">Iron</keyword>
<accession>A0A2N1PV66</accession>
<dbReference type="InterPro" id="IPR019554">
    <property type="entry name" value="Soluble_ligand-bd"/>
</dbReference>
<feature type="binding site" evidence="8">
    <location>
        <position position="375"/>
    </location>
    <ligand>
        <name>[4Fe-4S] cluster</name>
        <dbReference type="ChEBI" id="CHEBI:49883"/>
        <label>1</label>
    </ligand>
</feature>
<dbReference type="InterPro" id="IPR017900">
    <property type="entry name" value="4Fe4S_Fe_S_CS"/>
</dbReference>
<dbReference type="EMBL" id="PGXC01000001">
    <property type="protein sequence ID" value="PKK92216.1"/>
    <property type="molecule type" value="Genomic_DNA"/>
</dbReference>
<evidence type="ECO:0000256" key="1">
    <source>
        <dbReference type="ARBA" id="ARBA00022448"/>
    </source>
</evidence>
<feature type="domain" description="4Fe-4S ferredoxin-type" evidence="9">
    <location>
        <begin position="360"/>
        <end position="389"/>
    </location>
</feature>
<dbReference type="Pfam" id="PF10531">
    <property type="entry name" value="SLBB"/>
    <property type="match status" value="1"/>
</dbReference>
<dbReference type="SUPFAM" id="SSF142019">
    <property type="entry name" value="Nqo1 FMN-binding domain-like"/>
    <property type="match status" value="1"/>
</dbReference>
<dbReference type="InterPro" id="IPR037225">
    <property type="entry name" value="Nuo51_FMN-bd_sf"/>
</dbReference>
<dbReference type="GO" id="GO:0046872">
    <property type="term" value="F:metal ion binding"/>
    <property type="evidence" value="ECO:0007669"/>
    <property type="project" value="UniProtKB-KW"/>
</dbReference>
<dbReference type="PROSITE" id="PS00198">
    <property type="entry name" value="4FE4S_FER_1"/>
    <property type="match status" value="1"/>
</dbReference>
<evidence type="ECO:0000313" key="11">
    <source>
        <dbReference type="Proteomes" id="UP000233256"/>
    </source>
</evidence>
<proteinExistence type="inferred from homology"/>
<evidence type="ECO:0000256" key="4">
    <source>
        <dbReference type="ARBA" id="ARBA00022737"/>
    </source>
</evidence>
<dbReference type="GO" id="GO:0022900">
    <property type="term" value="P:electron transport chain"/>
    <property type="evidence" value="ECO:0007669"/>
    <property type="project" value="UniProtKB-UniRule"/>
</dbReference>
<feature type="binding site" evidence="8">
    <location>
        <position position="418"/>
    </location>
    <ligand>
        <name>[4Fe-4S] cluster</name>
        <dbReference type="ChEBI" id="CHEBI:49883"/>
        <label>1</label>
    </ligand>
</feature>
<reference evidence="10 11" key="1">
    <citation type="journal article" date="2017" name="ISME J.">
        <title>Potential for microbial H2 and metal transformations associated with novel bacteria and archaea in deep terrestrial subsurface sediments.</title>
        <authorList>
            <person name="Hernsdorf A.W."/>
            <person name="Amano Y."/>
            <person name="Miyakawa K."/>
            <person name="Ise K."/>
            <person name="Suzuki Y."/>
            <person name="Anantharaman K."/>
            <person name="Probst A."/>
            <person name="Burstein D."/>
            <person name="Thomas B.C."/>
            <person name="Banfield J.F."/>
        </authorList>
    </citation>
    <scope>NUCLEOTIDE SEQUENCE [LARGE SCALE GENOMIC DNA]</scope>
    <source>
        <strain evidence="10">HGW-Wallbacteria-1</strain>
    </source>
</reference>
<feature type="binding site" evidence="8">
    <location>
        <position position="379"/>
    </location>
    <ligand>
        <name>[4Fe-4S] cluster</name>
        <dbReference type="ChEBI" id="CHEBI:49883"/>
        <label>2</label>
    </ligand>
</feature>
<dbReference type="Pfam" id="PF01512">
    <property type="entry name" value="Complex1_51K"/>
    <property type="match status" value="1"/>
</dbReference>
<comment type="subcellular location">
    <subcellularLocation>
        <location evidence="8">Cell membrane</location>
        <topology evidence="8">Peripheral membrane protein</topology>
    </subcellularLocation>
</comment>
<comment type="subunit">
    <text evidence="8">The complex is composed of six subunits: RnfA, RnfB, RnfC, RnfD, RnfE and RnfG.</text>
</comment>
<evidence type="ECO:0000259" key="9">
    <source>
        <dbReference type="PROSITE" id="PS51379"/>
    </source>
</evidence>
<dbReference type="AlphaFoldDB" id="A0A2N1PV66"/>
<dbReference type="GO" id="GO:0005886">
    <property type="term" value="C:plasma membrane"/>
    <property type="evidence" value="ECO:0007669"/>
    <property type="project" value="UniProtKB-SubCell"/>
</dbReference>
<feature type="binding site" evidence="8">
    <location>
        <position position="414"/>
    </location>
    <ligand>
        <name>[4Fe-4S] cluster</name>
        <dbReference type="ChEBI" id="CHEBI:49883"/>
        <label>2</label>
    </ligand>
</feature>
<evidence type="ECO:0000256" key="2">
    <source>
        <dbReference type="ARBA" id="ARBA00022485"/>
    </source>
</evidence>
<name>A0A2N1PV66_9BACT</name>
<keyword evidence="4 8" id="KW-0677">Repeat</keyword>
<dbReference type="SUPFAM" id="SSF46548">
    <property type="entry name" value="alpha-helical ferredoxin"/>
    <property type="match status" value="1"/>
</dbReference>
<feature type="binding site" evidence="8">
    <location>
        <position position="372"/>
    </location>
    <ligand>
        <name>[4Fe-4S] cluster</name>
        <dbReference type="ChEBI" id="CHEBI:49883"/>
        <label>1</label>
    </ligand>
</feature>
<dbReference type="NCBIfam" id="NF003454">
    <property type="entry name" value="PRK05035.1"/>
    <property type="match status" value="1"/>
</dbReference>
<keyword evidence="1 8" id="KW-0813">Transport</keyword>
<evidence type="ECO:0000256" key="7">
    <source>
        <dbReference type="ARBA" id="ARBA00023014"/>
    </source>
</evidence>
<keyword evidence="8" id="KW-0472">Membrane</keyword>
<comment type="similarity">
    <text evidence="8">Belongs to the 4Fe4S bacterial-type ferredoxin family. RnfC subfamily.</text>
</comment>
<dbReference type="InterPro" id="IPR017896">
    <property type="entry name" value="4Fe4S_Fe-S-bd"/>
</dbReference>
<sequence>MAHSTFKGGTHPHDMKHYSEGRPIERARLPRKVIIPLSQHIGAPAAACVSIGDEVLTGQVIGTAGGFVSAPVHSSVSGKVVGLAKYPGSGGRDVLSVFIEADGDDRWIKDPVADPGYASLDSAAIRNRITEAGIVGLGGATFPTHVKLSPPPTKKIEWLVINAAECEPYLTADHALMLEKAQETVIGISLLMKALGVEKAVVGIESNKMDAVAAMRTACQSDSRIKVEVCQVKYPQGAEKNLIRALLDREVPSGGLPMDVGVVVQNSGTAFAVYEAVVLGKPLLERVVTVTGPGIQQPRNLIVRVGTLFSDVISQCGGFRQGIQVTKVISGGPMMGIAQYSLDVPVTKGTSGILALNDDESPLRESGPCIKCGKCVEGCPMFLLPNTLSLIGEMGKVDMAMEYRVMDCVECGTCAYVCPAGRSIVHYVRHLKAELADRKRKEAEKNSKKANQ</sequence>
<dbReference type="GO" id="GO:0009055">
    <property type="term" value="F:electron transfer activity"/>
    <property type="evidence" value="ECO:0007669"/>
    <property type="project" value="InterPro"/>
</dbReference>
<protein>
    <recommendedName>
        <fullName evidence="8">Ion-translocating oxidoreductase complex subunit C</fullName>
        <ecNumber evidence="8">7.-.-.-</ecNumber>
    </recommendedName>
    <alternativeName>
        <fullName evidence="8">Rnf electron transport complex subunit C</fullName>
    </alternativeName>
</protein>
<comment type="caution">
    <text evidence="10">The sequence shown here is derived from an EMBL/GenBank/DDBJ whole genome shotgun (WGS) entry which is preliminary data.</text>
</comment>
<dbReference type="Pfam" id="PF13375">
    <property type="entry name" value="RnfC_N"/>
    <property type="match status" value="1"/>
</dbReference>
<dbReference type="EC" id="7.-.-.-" evidence="8"/>
<dbReference type="Proteomes" id="UP000233256">
    <property type="component" value="Unassembled WGS sequence"/>
</dbReference>
<dbReference type="NCBIfam" id="TIGR01945">
    <property type="entry name" value="rnfC"/>
    <property type="match status" value="1"/>
</dbReference>
<dbReference type="HAMAP" id="MF_00461">
    <property type="entry name" value="RsxC_RnfC"/>
    <property type="match status" value="1"/>
</dbReference>
<dbReference type="GO" id="GO:0051539">
    <property type="term" value="F:4 iron, 4 sulfur cluster binding"/>
    <property type="evidence" value="ECO:0007669"/>
    <property type="project" value="UniProtKB-KW"/>
</dbReference>
<feature type="binding site" evidence="8">
    <location>
        <position position="408"/>
    </location>
    <ligand>
        <name>[4Fe-4S] cluster</name>
        <dbReference type="ChEBI" id="CHEBI:49883"/>
        <label>2</label>
    </ligand>
</feature>
<dbReference type="InterPro" id="IPR010208">
    <property type="entry name" value="Ion_transpt_RnfC/RsxC"/>
</dbReference>
<dbReference type="PANTHER" id="PTHR43034:SF2">
    <property type="entry name" value="ION-TRANSLOCATING OXIDOREDUCTASE COMPLEX SUBUNIT C"/>
    <property type="match status" value="1"/>
</dbReference>
<evidence type="ECO:0000256" key="8">
    <source>
        <dbReference type="HAMAP-Rule" id="MF_00461"/>
    </source>
</evidence>
<feature type="binding site" evidence="8">
    <location>
        <position position="369"/>
    </location>
    <ligand>
        <name>[4Fe-4S] cluster</name>
        <dbReference type="ChEBI" id="CHEBI:49883"/>
        <label>1</label>
    </ligand>
</feature>
<keyword evidence="2 8" id="KW-0004">4Fe-4S</keyword>
<dbReference type="InterPro" id="IPR026902">
    <property type="entry name" value="RnfC_N"/>
</dbReference>
<dbReference type="PROSITE" id="PS51379">
    <property type="entry name" value="4FE4S_FER_2"/>
    <property type="match status" value="2"/>
</dbReference>
<keyword evidence="8" id="KW-1003">Cell membrane</keyword>
<evidence type="ECO:0000256" key="6">
    <source>
        <dbReference type="ARBA" id="ARBA00023004"/>
    </source>
</evidence>
<dbReference type="Pfam" id="PF12838">
    <property type="entry name" value="Fer4_7"/>
    <property type="match status" value="1"/>
</dbReference>
<dbReference type="InterPro" id="IPR011538">
    <property type="entry name" value="Nuo51_FMN-bd"/>
</dbReference>
<organism evidence="10 11">
    <name type="scientific">Candidatus Wallbacteria bacterium HGW-Wallbacteria-1</name>
    <dbReference type="NCBI Taxonomy" id="2013854"/>
    <lineage>
        <taxon>Bacteria</taxon>
        <taxon>Candidatus Walliibacteriota</taxon>
    </lineage>
</organism>